<reference evidence="4" key="1">
    <citation type="submission" date="2022-10" db="EMBL/GenBank/DDBJ databases">
        <title>Tapping the CABI collections for fungal endophytes: first genome assemblies for Collariella, Neodidymelliopsis, Ascochyta clinopodiicola, Didymella pomorum, Didymosphaeria variabile, Neocosmospora piperis and Neocucurbitaria cava.</title>
        <authorList>
            <person name="Hill R."/>
        </authorList>
    </citation>
    <scope>NUCLEOTIDE SEQUENCE</scope>
    <source>
        <strain evidence="4">IMI 355082</strain>
    </source>
</reference>
<keyword evidence="5" id="KW-1185">Reference proteome</keyword>
<protein>
    <recommendedName>
        <fullName evidence="3">DUF7053 domain-containing protein</fullName>
    </recommendedName>
</protein>
<dbReference type="Proteomes" id="UP001140453">
    <property type="component" value="Unassembled WGS sequence"/>
</dbReference>
<comment type="caution">
    <text evidence="4">The sequence shown here is derived from an EMBL/GenBank/DDBJ whole genome shotgun (WGS) entry which is preliminary data.</text>
</comment>
<feature type="domain" description="DUF7053" evidence="3">
    <location>
        <begin position="12"/>
        <end position="185"/>
    </location>
</feature>
<feature type="region of interest" description="Disordered" evidence="1">
    <location>
        <begin position="216"/>
        <end position="265"/>
    </location>
</feature>
<evidence type="ECO:0000259" key="3">
    <source>
        <dbReference type="Pfam" id="PF23155"/>
    </source>
</evidence>
<organism evidence="4 5">
    <name type="scientific">Gnomoniopsis smithogilvyi</name>
    <dbReference type="NCBI Taxonomy" id="1191159"/>
    <lineage>
        <taxon>Eukaryota</taxon>
        <taxon>Fungi</taxon>
        <taxon>Dikarya</taxon>
        <taxon>Ascomycota</taxon>
        <taxon>Pezizomycotina</taxon>
        <taxon>Sordariomycetes</taxon>
        <taxon>Sordariomycetidae</taxon>
        <taxon>Diaporthales</taxon>
        <taxon>Gnomoniaceae</taxon>
        <taxon>Gnomoniopsis</taxon>
    </lineage>
</organism>
<feature type="compositionally biased region" description="Polar residues" evidence="1">
    <location>
        <begin position="393"/>
        <end position="415"/>
    </location>
</feature>
<evidence type="ECO:0000256" key="2">
    <source>
        <dbReference type="SAM" id="Phobius"/>
    </source>
</evidence>
<evidence type="ECO:0000313" key="5">
    <source>
        <dbReference type="Proteomes" id="UP001140453"/>
    </source>
</evidence>
<dbReference type="InterPro" id="IPR055481">
    <property type="entry name" value="DUF7053"/>
</dbReference>
<feature type="transmembrane region" description="Helical" evidence="2">
    <location>
        <begin position="670"/>
        <end position="691"/>
    </location>
</feature>
<dbReference type="PANTHER" id="PTHR38117:SF1">
    <property type="entry name" value="DUF3074 DOMAIN-CONTAINING PROTEIN"/>
    <property type="match status" value="1"/>
</dbReference>
<dbReference type="PANTHER" id="PTHR38117">
    <property type="entry name" value="NACHT AND WD40 DOMAIN PROTEIN"/>
    <property type="match status" value="1"/>
</dbReference>
<evidence type="ECO:0000313" key="4">
    <source>
        <dbReference type="EMBL" id="KAJ4387625.1"/>
    </source>
</evidence>
<dbReference type="Pfam" id="PF23155">
    <property type="entry name" value="DUF7053"/>
    <property type="match status" value="1"/>
</dbReference>
<evidence type="ECO:0000256" key="1">
    <source>
        <dbReference type="SAM" id="MobiDB-lite"/>
    </source>
</evidence>
<dbReference type="OrthoDB" id="443402at2759"/>
<gene>
    <name evidence="4" type="ORF">N0V93_008222</name>
</gene>
<name>A0A9W8YPM3_9PEZI</name>
<proteinExistence type="predicted"/>
<sequence length="694" mass="78915">MPERSQSLGLLRKREVFTVITSIPAIITRKEAVDLLHAHSEVIVLDDWVTGHMPIAAPSTAPVDERNSSWYNITQHQRWIDIPGYKLERTRSFKGCFHDMPWGLQTHIYAWPNIDLRHRYEVAGNQPGVEPPKPLEIGLTSLGAPSEGLYLRIDVEVSANIAVFPKVRSQLKLGVPNLAQRYVKRLVLLTTEAQTPEQKSSEARFDNESIQIDSLASLKTSGMPRSLPPRDIYSAGRSSPVSEPESPALVNKGPDKMSPPDSISSPDFFTETTKVVVEEIRTGGENAQTESRRVLLILNDMRLSFASRPGASRLTLRPVKRTGTSFYADKLKLALEATTGLEWIWWPFSPPVGWPRGCDRGTEVSWLGLLGNTRRELLDPLHANMLSKLAQRCSESADTENPPSQTPRRNSSSANVGDYSSEDDTSTQNYSIKGTTTSGTSVTSPSSRNSVIVTLDDDARSFVFLLVLRTSRYVLSSIDVTEMKAREFFETIVQKYNGNRGFWRRTFSIFAYSHCDFMKIKRYRKRQFDPLPGFSYPVFEDKEYSEYTYSPQPMHVAPISKRMFYDLFHACYTDGSLSHKIHQKLPFSWHCDIIDFLPYEMLDNMPKRDREVLLNAQFQNVENIWGLVAREQRSFMRVIIYVFLSLVPSMWFFFAWVFELGHVNDLQNAVVPVTMSMTALSMLLTVIYYVGNEP</sequence>
<keyword evidence="2" id="KW-1133">Transmembrane helix</keyword>
<dbReference type="AlphaFoldDB" id="A0A9W8YPM3"/>
<keyword evidence="2" id="KW-0812">Transmembrane</keyword>
<accession>A0A9W8YPM3</accession>
<keyword evidence="2" id="KW-0472">Membrane</keyword>
<feature type="transmembrane region" description="Helical" evidence="2">
    <location>
        <begin position="638"/>
        <end position="658"/>
    </location>
</feature>
<dbReference type="EMBL" id="JAPEVB010000005">
    <property type="protein sequence ID" value="KAJ4387625.1"/>
    <property type="molecule type" value="Genomic_DNA"/>
</dbReference>
<feature type="compositionally biased region" description="Low complexity" evidence="1">
    <location>
        <begin position="435"/>
        <end position="447"/>
    </location>
</feature>
<feature type="region of interest" description="Disordered" evidence="1">
    <location>
        <begin position="392"/>
        <end position="447"/>
    </location>
</feature>